<evidence type="ECO:0000313" key="7">
    <source>
        <dbReference type="Proteomes" id="UP000316882"/>
    </source>
</evidence>
<keyword evidence="2" id="KW-0805">Transcription regulation</keyword>
<dbReference type="GO" id="GO:0003700">
    <property type="term" value="F:DNA-binding transcription factor activity"/>
    <property type="evidence" value="ECO:0007669"/>
    <property type="project" value="InterPro"/>
</dbReference>
<evidence type="ECO:0000256" key="1">
    <source>
        <dbReference type="ARBA" id="ARBA00009437"/>
    </source>
</evidence>
<keyword evidence="7" id="KW-1185">Reference proteome</keyword>
<dbReference type="Pfam" id="PF03466">
    <property type="entry name" value="LysR_substrate"/>
    <property type="match status" value="1"/>
</dbReference>
<dbReference type="Pfam" id="PF00126">
    <property type="entry name" value="HTH_1"/>
    <property type="match status" value="1"/>
</dbReference>
<dbReference type="Gene3D" id="1.10.10.10">
    <property type="entry name" value="Winged helix-like DNA-binding domain superfamily/Winged helix DNA-binding domain"/>
    <property type="match status" value="1"/>
</dbReference>
<keyword evidence="3" id="KW-0238">DNA-binding</keyword>
<evidence type="ECO:0000256" key="2">
    <source>
        <dbReference type="ARBA" id="ARBA00023015"/>
    </source>
</evidence>
<accession>A0A4Y3PHM0</accession>
<feature type="domain" description="HTH lysR-type" evidence="5">
    <location>
        <begin position="1"/>
        <end position="58"/>
    </location>
</feature>
<keyword evidence="4" id="KW-0804">Transcription</keyword>
<evidence type="ECO:0000256" key="4">
    <source>
        <dbReference type="ARBA" id="ARBA00023163"/>
    </source>
</evidence>
<dbReference type="GeneID" id="87612115"/>
<reference evidence="6 7" key="1">
    <citation type="submission" date="2019-06" db="EMBL/GenBank/DDBJ databases">
        <title>Whole genome shotgun sequence of Brevibacillus parabrevis NBRC 12334.</title>
        <authorList>
            <person name="Hosoyama A."/>
            <person name="Uohara A."/>
            <person name="Ohji S."/>
            <person name="Ichikawa N."/>
        </authorList>
    </citation>
    <scope>NUCLEOTIDE SEQUENCE [LARGE SCALE GENOMIC DNA]</scope>
    <source>
        <strain evidence="6 7">NBRC 12334</strain>
    </source>
</reference>
<dbReference type="Gene3D" id="3.40.190.290">
    <property type="match status" value="1"/>
</dbReference>
<dbReference type="AlphaFoldDB" id="A0A4Y3PHM0"/>
<comment type="similarity">
    <text evidence="1">Belongs to the LysR transcriptional regulatory family.</text>
</comment>
<dbReference type="PANTHER" id="PTHR30126:SF40">
    <property type="entry name" value="HTH-TYPE TRANSCRIPTIONAL REGULATOR GLTR"/>
    <property type="match status" value="1"/>
</dbReference>
<dbReference type="GO" id="GO:0000976">
    <property type="term" value="F:transcription cis-regulatory region binding"/>
    <property type="evidence" value="ECO:0007669"/>
    <property type="project" value="TreeGrafter"/>
</dbReference>
<sequence length="303" mass="34412">MNIQQLRVFAVSAQCKSLTEAAEALHIKQPTVSFHLKKLESDLGVELYYKQPRHFRLTEAGAALLPYARRVSTLLTEAGQVMEEFRHGGRGTLKIGASYTPATYYLPPYLASFQAEHPHVLPILTVKKARPLMELLRDFEIDLAIVSLSMQPQDGLHVIPLLADELRLVLAPQNPLAQKSVIELTDLQSEPFLIHEAGSTSRELAELWAQENQLRWQVRMELGAIETIKEATKHNMGVSVLPYRSVVRESETGELIVRELPGYVNRRHICLVYRQDDIMPYPVQSFIRFLQHQRPHAKSPSPL</sequence>
<gene>
    <name evidence="6" type="ORF">BPA01_25130</name>
</gene>
<evidence type="ECO:0000256" key="3">
    <source>
        <dbReference type="ARBA" id="ARBA00023125"/>
    </source>
</evidence>
<comment type="caution">
    <text evidence="6">The sequence shown here is derived from an EMBL/GenBank/DDBJ whole genome shotgun (WGS) entry which is preliminary data.</text>
</comment>
<protein>
    <submittedName>
        <fullName evidence="6">LysR family transcriptional regulator</fullName>
    </submittedName>
</protein>
<dbReference type="Proteomes" id="UP000316882">
    <property type="component" value="Unassembled WGS sequence"/>
</dbReference>
<dbReference type="PROSITE" id="PS50931">
    <property type="entry name" value="HTH_LYSR"/>
    <property type="match status" value="1"/>
</dbReference>
<dbReference type="RefSeq" id="WP_233454101.1">
    <property type="nucleotide sequence ID" value="NZ_BJMH01000010.1"/>
</dbReference>
<organism evidence="6 7">
    <name type="scientific">Brevibacillus parabrevis</name>
    <dbReference type="NCBI Taxonomy" id="54914"/>
    <lineage>
        <taxon>Bacteria</taxon>
        <taxon>Bacillati</taxon>
        <taxon>Bacillota</taxon>
        <taxon>Bacilli</taxon>
        <taxon>Bacillales</taxon>
        <taxon>Paenibacillaceae</taxon>
        <taxon>Brevibacillus</taxon>
    </lineage>
</organism>
<proteinExistence type="inferred from homology"/>
<dbReference type="InterPro" id="IPR036388">
    <property type="entry name" value="WH-like_DNA-bd_sf"/>
</dbReference>
<dbReference type="InterPro" id="IPR000847">
    <property type="entry name" value="LysR_HTH_N"/>
</dbReference>
<dbReference type="InterPro" id="IPR036390">
    <property type="entry name" value="WH_DNA-bd_sf"/>
</dbReference>
<dbReference type="PRINTS" id="PR00039">
    <property type="entry name" value="HTHLYSR"/>
</dbReference>
<evidence type="ECO:0000313" key="6">
    <source>
        <dbReference type="EMBL" id="GEB32933.1"/>
    </source>
</evidence>
<dbReference type="FunFam" id="1.10.10.10:FF:000001">
    <property type="entry name" value="LysR family transcriptional regulator"/>
    <property type="match status" value="1"/>
</dbReference>
<name>A0A4Y3PHM0_BREPA</name>
<dbReference type="STRING" id="54914.AV540_11195"/>
<dbReference type="InterPro" id="IPR005119">
    <property type="entry name" value="LysR_subst-bd"/>
</dbReference>
<dbReference type="EMBL" id="BJMH01000010">
    <property type="protein sequence ID" value="GEB32933.1"/>
    <property type="molecule type" value="Genomic_DNA"/>
</dbReference>
<dbReference type="PANTHER" id="PTHR30126">
    <property type="entry name" value="HTH-TYPE TRANSCRIPTIONAL REGULATOR"/>
    <property type="match status" value="1"/>
</dbReference>
<dbReference type="SUPFAM" id="SSF53850">
    <property type="entry name" value="Periplasmic binding protein-like II"/>
    <property type="match status" value="1"/>
</dbReference>
<dbReference type="SUPFAM" id="SSF46785">
    <property type="entry name" value="Winged helix' DNA-binding domain"/>
    <property type="match status" value="1"/>
</dbReference>
<evidence type="ECO:0000259" key="5">
    <source>
        <dbReference type="PROSITE" id="PS50931"/>
    </source>
</evidence>